<dbReference type="PANTHER" id="PTHR31352:SF1">
    <property type="entry name" value="BETA-AMYLASE 3, CHLOROPLASTIC"/>
    <property type="match status" value="1"/>
</dbReference>
<dbReference type="InterPro" id="IPR001554">
    <property type="entry name" value="Glyco_hydro_14"/>
</dbReference>
<dbReference type="EC" id="3.2.1.2" evidence="4"/>
<feature type="non-terminal residue" evidence="6">
    <location>
        <position position="1"/>
    </location>
</feature>
<name>A0A1D1ZP03_AUXPR</name>
<proteinExistence type="inferred from homology"/>
<dbReference type="SUPFAM" id="SSF51445">
    <property type="entry name" value="(Trans)glycosidases"/>
    <property type="match status" value="1"/>
</dbReference>
<evidence type="ECO:0000313" key="6">
    <source>
        <dbReference type="EMBL" id="JAT68589.1"/>
    </source>
</evidence>
<comment type="similarity">
    <text evidence="1 4">Belongs to the glycosyl hydrolase 14 family.</text>
</comment>
<evidence type="ECO:0000256" key="2">
    <source>
        <dbReference type="ARBA" id="ARBA00023277"/>
    </source>
</evidence>
<evidence type="ECO:0000256" key="3">
    <source>
        <dbReference type="ARBA" id="ARBA00023326"/>
    </source>
</evidence>
<dbReference type="GO" id="GO:0000272">
    <property type="term" value="P:polysaccharide catabolic process"/>
    <property type="evidence" value="ECO:0007669"/>
    <property type="project" value="UniProtKB-KW"/>
</dbReference>
<organism evidence="6">
    <name type="scientific">Auxenochlorella protothecoides</name>
    <name type="common">Green microalga</name>
    <name type="synonym">Chlorella protothecoides</name>
    <dbReference type="NCBI Taxonomy" id="3075"/>
    <lineage>
        <taxon>Eukaryota</taxon>
        <taxon>Viridiplantae</taxon>
        <taxon>Chlorophyta</taxon>
        <taxon>core chlorophytes</taxon>
        <taxon>Trebouxiophyceae</taxon>
        <taxon>Chlorellales</taxon>
        <taxon>Chlorellaceae</taxon>
        <taxon>Auxenochlorella</taxon>
    </lineage>
</organism>
<evidence type="ECO:0000256" key="5">
    <source>
        <dbReference type="SAM" id="MobiDB-lite"/>
    </source>
</evidence>
<gene>
    <name evidence="6" type="ORF">g.14175</name>
</gene>
<dbReference type="Pfam" id="PF01373">
    <property type="entry name" value="Glyco_hydro_14"/>
    <property type="match status" value="1"/>
</dbReference>
<dbReference type="AlphaFoldDB" id="A0A1D1ZP03"/>
<dbReference type="PRINTS" id="PR00750">
    <property type="entry name" value="BETAAMYLASE"/>
</dbReference>
<dbReference type="Gene3D" id="3.20.20.80">
    <property type="entry name" value="Glycosidases"/>
    <property type="match status" value="1"/>
</dbReference>
<feature type="non-terminal residue" evidence="6">
    <location>
        <position position="293"/>
    </location>
</feature>
<sequence length="293" mass="29085">QESAAQRLLPPAARPGPDSAAQRLPWNCVGLGAPPAAPALALRRSRTMETLGAAGGADAALAGPGGSAHGLSLWQAGRSGSVASAAELAAVAEAAAAVAAPWGRPGAPAAAAAPRMHHQPSFSSLRSSVSGENLGGEETAAATAAAARPGPRGACVALSLKLAGVHWWYQTPSHAAELTAGYYNTPERDGYAALCALCARHGAAATLTCVEMCDAQHPPEALCGPEGVLRQVREAAAAHGVPLAGENALPCFMPASVDEAALARIVRNSRAWGSPLEESAGRGAGGGRDGAGG</sequence>
<feature type="compositionally biased region" description="Low complexity" evidence="5">
    <location>
        <begin position="1"/>
        <end position="17"/>
    </location>
</feature>
<comment type="catalytic activity">
    <reaction evidence="4">
        <text>Hydrolysis of (1-&gt;4)-alpha-D-glucosidic linkages in polysaccharides so as to remove successive maltose units from the non-reducing ends of the chains.</text>
        <dbReference type="EC" id="3.2.1.2"/>
    </reaction>
</comment>
<keyword evidence="4" id="KW-0378">Hydrolase</keyword>
<keyword evidence="2 4" id="KW-0119">Carbohydrate metabolism</keyword>
<dbReference type="EMBL" id="GDKF01010033">
    <property type="protein sequence ID" value="JAT68589.1"/>
    <property type="molecule type" value="Transcribed_RNA"/>
</dbReference>
<evidence type="ECO:0000256" key="1">
    <source>
        <dbReference type="ARBA" id="ARBA00005652"/>
    </source>
</evidence>
<reference evidence="6" key="1">
    <citation type="submission" date="2015-08" db="EMBL/GenBank/DDBJ databases">
        <authorList>
            <person name="Babu N.S."/>
            <person name="Beckwith C.J."/>
            <person name="Beseler K.G."/>
            <person name="Brison A."/>
            <person name="Carone J.V."/>
            <person name="Caskin T.P."/>
            <person name="Diamond M."/>
            <person name="Durham M.E."/>
            <person name="Foxe J.M."/>
            <person name="Go M."/>
            <person name="Henderson B.A."/>
            <person name="Jones I.B."/>
            <person name="McGettigan J.A."/>
            <person name="Micheletti S.J."/>
            <person name="Nasrallah M.E."/>
            <person name="Ortiz D."/>
            <person name="Piller C.R."/>
            <person name="Privatt S.R."/>
            <person name="Schneider S.L."/>
            <person name="Sharp S."/>
            <person name="Smith T.C."/>
            <person name="Stanton J.D."/>
            <person name="Ullery H.E."/>
            <person name="Wilson R.J."/>
            <person name="Serrano M.G."/>
            <person name="Buck G."/>
            <person name="Lee V."/>
            <person name="Wang Y."/>
            <person name="Carvalho R."/>
            <person name="Voegtly L."/>
            <person name="Shi R."/>
            <person name="Duckworth R."/>
            <person name="Johnson A."/>
            <person name="Loviza R."/>
            <person name="Walstead R."/>
            <person name="Shah Z."/>
            <person name="Kiflezghi M."/>
            <person name="Wade K."/>
            <person name="Ball S.L."/>
            <person name="Bradley K.W."/>
            <person name="Asai D.J."/>
            <person name="Bowman C.A."/>
            <person name="Russell D.A."/>
            <person name="Pope W.H."/>
            <person name="Jacobs-Sera D."/>
            <person name="Hendrix R.W."/>
            <person name="Hatfull G.F."/>
        </authorList>
    </citation>
    <scope>NUCLEOTIDE SEQUENCE</scope>
</reference>
<dbReference type="PANTHER" id="PTHR31352">
    <property type="entry name" value="BETA-AMYLASE 1, CHLOROPLASTIC"/>
    <property type="match status" value="1"/>
</dbReference>
<keyword evidence="3 4" id="KW-0624">Polysaccharide degradation</keyword>
<keyword evidence="4" id="KW-0326">Glycosidase</keyword>
<dbReference type="InterPro" id="IPR017853">
    <property type="entry name" value="GH"/>
</dbReference>
<dbReference type="GO" id="GO:0016161">
    <property type="term" value="F:beta-amylase activity"/>
    <property type="evidence" value="ECO:0007669"/>
    <property type="project" value="UniProtKB-EC"/>
</dbReference>
<evidence type="ECO:0000256" key="4">
    <source>
        <dbReference type="RuleBase" id="RU000509"/>
    </source>
</evidence>
<accession>A0A1D1ZP03</accession>
<feature type="region of interest" description="Disordered" evidence="5">
    <location>
        <begin position="1"/>
        <end position="21"/>
    </location>
</feature>
<protein>
    <recommendedName>
        <fullName evidence="4">Beta-amylase</fullName>
        <ecNumber evidence="4">3.2.1.2</ecNumber>
    </recommendedName>
</protein>